<evidence type="ECO:0000256" key="2">
    <source>
        <dbReference type="SAM" id="Phobius"/>
    </source>
</evidence>
<dbReference type="PANTHER" id="PTHR35680:SF1">
    <property type="entry name" value="NFAT ACTIVATION MOLECULE 1"/>
    <property type="match status" value="1"/>
</dbReference>
<organism evidence="4 5">
    <name type="scientific">Pedionomus torquatus</name>
    <name type="common">Plains-wanderer</name>
    <dbReference type="NCBI Taxonomy" id="227192"/>
    <lineage>
        <taxon>Eukaryota</taxon>
        <taxon>Metazoa</taxon>
        <taxon>Chordata</taxon>
        <taxon>Craniata</taxon>
        <taxon>Vertebrata</taxon>
        <taxon>Euteleostomi</taxon>
        <taxon>Archelosauria</taxon>
        <taxon>Archosauria</taxon>
        <taxon>Dinosauria</taxon>
        <taxon>Saurischia</taxon>
        <taxon>Theropoda</taxon>
        <taxon>Coelurosauria</taxon>
        <taxon>Aves</taxon>
        <taxon>Neognathae</taxon>
        <taxon>Neoaves</taxon>
        <taxon>Charadriiformes</taxon>
        <taxon>Pedionomidae</taxon>
        <taxon>Pedionomus</taxon>
    </lineage>
</organism>
<feature type="non-terminal residue" evidence="4">
    <location>
        <position position="1"/>
    </location>
</feature>
<evidence type="ECO:0000313" key="5">
    <source>
        <dbReference type="Proteomes" id="UP000565207"/>
    </source>
</evidence>
<dbReference type="InterPro" id="IPR033549">
    <property type="entry name" value="NFAM1"/>
</dbReference>
<dbReference type="AlphaFoldDB" id="A0A7K6NCM2"/>
<keyword evidence="2" id="KW-1133">Transmembrane helix</keyword>
<evidence type="ECO:0000313" key="4">
    <source>
        <dbReference type="EMBL" id="NWW46935.1"/>
    </source>
</evidence>
<accession>A0A7K6NCM2</accession>
<feature type="non-terminal residue" evidence="4">
    <location>
        <position position="169"/>
    </location>
</feature>
<evidence type="ECO:0000259" key="3">
    <source>
        <dbReference type="Pfam" id="PF25830"/>
    </source>
</evidence>
<dbReference type="GO" id="GO:0001819">
    <property type="term" value="P:positive regulation of cytokine production"/>
    <property type="evidence" value="ECO:0007669"/>
    <property type="project" value="InterPro"/>
</dbReference>
<sequence>KYTKFLISYYWINSLGHRTSIHRRLVNAVIPSGKENQTATIPYNHTITPLQSTSSTGTYYCDVKWDDIQIMGKGVFVLARDTGYVETSSEWEVLIILTPLFAVLSIIATALLLRKRKANVSFSVSCPQQVLCPRSDQVNILRKKVQPQPPSASPPPPPPLPLSPPPVYD</sequence>
<dbReference type="Pfam" id="PF25830">
    <property type="entry name" value="Ig_NFAM1"/>
    <property type="match status" value="1"/>
</dbReference>
<dbReference type="GO" id="GO:0045121">
    <property type="term" value="C:membrane raft"/>
    <property type="evidence" value="ECO:0007669"/>
    <property type="project" value="TreeGrafter"/>
</dbReference>
<feature type="transmembrane region" description="Helical" evidence="2">
    <location>
        <begin position="93"/>
        <end position="113"/>
    </location>
</feature>
<dbReference type="GO" id="GO:0004888">
    <property type="term" value="F:transmembrane signaling receptor activity"/>
    <property type="evidence" value="ECO:0007669"/>
    <property type="project" value="InterPro"/>
</dbReference>
<dbReference type="GO" id="GO:0050861">
    <property type="term" value="P:positive regulation of B cell receptor signaling pathway"/>
    <property type="evidence" value="ECO:0007669"/>
    <property type="project" value="InterPro"/>
</dbReference>
<feature type="compositionally biased region" description="Pro residues" evidence="1">
    <location>
        <begin position="147"/>
        <end position="169"/>
    </location>
</feature>
<dbReference type="Proteomes" id="UP000565207">
    <property type="component" value="Unassembled WGS sequence"/>
</dbReference>
<gene>
    <name evidence="4" type="primary">Nfam1</name>
    <name evidence="4" type="ORF">PEDTOR_R02405</name>
</gene>
<evidence type="ECO:0000256" key="1">
    <source>
        <dbReference type="SAM" id="MobiDB-lite"/>
    </source>
</evidence>
<protein>
    <submittedName>
        <fullName evidence="4">NFAM1 protein</fullName>
    </submittedName>
</protein>
<feature type="region of interest" description="Disordered" evidence="1">
    <location>
        <begin position="143"/>
        <end position="169"/>
    </location>
</feature>
<comment type="caution">
    <text evidence="4">The sequence shown here is derived from an EMBL/GenBank/DDBJ whole genome shotgun (WGS) entry which is preliminary data.</text>
</comment>
<name>A0A7K6NCM2_PEDTO</name>
<dbReference type="GO" id="GO:0045577">
    <property type="term" value="P:regulation of B cell differentiation"/>
    <property type="evidence" value="ECO:0007669"/>
    <property type="project" value="InterPro"/>
</dbReference>
<feature type="domain" description="NFAM1 Ig-like" evidence="3">
    <location>
        <begin position="2"/>
        <end position="80"/>
    </location>
</feature>
<keyword evidence="5" id="KW-1185">Reference proteome</keyword>
<dbReference type="EMBL" id="VZRU01007842">
    <property type="protein sequence ID" value="NWW46935.1"/>
    <property type="molecule type" value="Genomic_DNA"/>
</dbReference>
<proteinExistence type="predicted"/>
<reference evidence="4 5" key="1">
    <citation type="submission" date="2019-09" db="EMBL/GenBank/DDBJ databases">
        <title>Bird 10,000 Genomes (B10K) Project - Family phase.</title>
        <authorList>
            <person name="Zhang G."/>
        </authorList>
    </citation>
    <scope>NUCLEOTIDE SEQUENCE [LARGE SCALE GENOMIC DNA]</scope>
    <source>
        <strain evidence="4">B10K-DU-029-80</strain>
        <tissue evidence="4">Muscle</tissue>
    </source>
</reference>
<dbReference type="InterPro" id="IPR057883">
    <property type="entry name" value="Ig_NFAM1"/>
</dbReference>
<keyword evidence="2" id="KW-0472">Membrane</keyword>
<dbReference type="PANTHER" id="PTHR35680">
    <property type="entry name" value="NFAT ACTIVATION MOLECULE 1"/>
    <property type="match status" value="1"/>
</dbReference>
<keyword evidence="2" id="KW-0812">Transmembrane</keyword>
<dbReference type="GO" id="GO:0050853">
    <property type="term" value="P:B cell receptor signaling pathway"/>
    <property type="evidence" value="ECO:0007669"/>
    <property type="project" value="TreeGrafter"/>
</dbReference>